<dbReference type="Proteomes" id="UP000700596">
    <property type="component" value="Unassembled WGS sequence"/>
</dbReference>
<organism evidence="2 3">
    <name type="scientific">Dendryphion nanum</name>
    <dbReference type="NCBI Taxonomy" id="256645"/>
    <lineage>
        <taxon>Eukaryota</taxon>
        <taxon>Fungi</taxon>
        <taxon>Dikarya</taxon>
        <taxon>Ascomycota</taxon>
        <taxon>Pezizomycotina</taxon>
        <taxon>Dothideomycetes</taxon>
        <taxon>Pleosporomycetidae</taxon>
        <taxon>Pleosporales</taxon>
        <taxon>Torulaceae</taxon>
        <taxon>Dendryphion</taxon>
    </lineage>
</organism>
<gene>
    <name evidence="2" type="ORF">B0J11DRAFT_586825</name>
</gene>
<accession>A0A9P9CXK9</accession>
<reference evidence="2" key="1">
    <citation type="journal article" date="2021" name="Nat. Commun.">
        <title>Genetic determinants of endophytism in the Arabidopsis root mycobiome.</title>
        <authorList>
            <person name="Mesny F."/>
            <person name="Miyauchi S."/>
            <person name="Thiergart T."/>
            <person name="Pickel B."/>
            <person name="Atanasova L."/>
            <person name="Karlsson M."/>
            <person name="Huettel B."/>
            <person name="Barry K.W."/>
            <person name="Haridas S."/>
            <person name="Chen C."/>
            <person name="Bauer D."/>
            <person name="Andreopoulos W."/>
            <person name="Pangilinan J."/>
            <person name="LaButti K."/>
            <person name="Riley R."/>
            <person name="Lipzen A."/>
            <person name="Clum A."/>
            <person name="Drula E."/>
            <person name="Henrissat B."/>
            <person name="Kohler A."/>
            <person name="Grigoriev I.V."/>
            <person name="Martin F.M."/>
            <person name="Hacquard S."/>
        </authorList>
    </citation>
    <scope>NUCLEOTIDE SEQUENCE</scope>
    <source>
        <strain evidence="2">MPI-CAGE-CH-0243</strain>
    </source>
</reference>
<evidence type="ECO:0000259" key="1">
    <source>
        <dbReference type="Pfam" id="PF20255"/>
    </source>
</evidence>
<feature type="domain" description="DUF6606" evidence="1">
    <location>
        <begin position="55"/>
        <end position="173"/>
    </location>
</feature>
<comment type="caution">
    <text evidence="2">The sequence shown here is derived from an EMBL/GenBank/DDBJ whole genome shotgun (WGS) entry which is preliminary data.</text>
</comment>
<name>A0A9P9CXK9_9PLEO</name>
<dbReference type="EMBL" id="JAGMWT010000037">
    <property type="protein sequence ID" value="KAH7108704.1"/>
    <property type="molecule type" value="Genomic_DNA"/>
</dbReference>
<sequence>MALFEDVFNHLVRPPKLSGEQDPDVDGINNEVIFRLIRAASKLRKLSGEEHALISNTDRVIFEAFETSPPSAEVLAAEGALVWDFPDCAAHISFDTFDEPEFQKALANFLKMASIESLRIFQAHIIKAQTCVVEERDTTSPALVSHLLIPLIEAIGAPADVSCLRMRVRDDAVV</sequence>
<dbReference type="InterPro" id="IPR046541">
    <property type="entry name" value="DUF6606"/>
</dbReference>
<protein>
    <recommendedName>
        <fullName evidence="1">DUF6606 domain-containing protein</fullName>
    </recommendedName>
</protein>
<evidence type="ECO:0000313" key="2">
    <source>
        <dbReference type="EMBL" id="KAH7108704.1"/>
    </source>
</evidence>
<dbReference type="OrthoDB" id="3182339at2759"/>
<proteinExistence type="predicted"/>
<dbReference type="AlphaFoldDB" id="A0A9P9CXK9"/>
<dbReference type="Pfam" id="PF20255">
    <property type="entry name" value="DUF6606"/>
    <property type="match status" value="1"/>
</dbReference>
<evidence type="ECO:0000313" key="3">
    <source>
        <dbReference type="Proteomes" id="UP000700596"/>
    </source>
</evidence>
<keyword evidence="3" id="KW-1185">Reference proteome</keyword>